<dbReference type="InterPro" id="IPR013216">
    <property type="entry name" value="Methyltransf_11"/>
</dbReference>
<feature type="compositionally biased region" description="Basic and acidic residues" evidence="1">
    <location>
        <begin position="119"/>
        <end position="131"/>
    </location>
</feature>
<gene>
    <name evidence="3" type="ORF">S03H2_15390</name>
</gene>
<dbReference type="EMBL" id="BARU01007822">
    <property type="protein sequence ID" value="GAH33137.1"/>
    <property type="molecule type" value="Genomic_DNA"/>
</dbReference>
<protein>
    <recommendedName>
        <fullName evidence="2">Methyltransferase type 11 domain-containing protein</fullName>
    </recommendedName>
</protein>
<evidence type="ECO:0000256" key="1">
    <source>
        <dbReference type="SAM" id="MobiDB-lite"/>
    </source>
</evidence>
<dbReference type="Pfam" id="PF08241">
    <property type="entry name" value="Methyltransf_11"/>
    <property type="match status" value="1"/>
</dbReference>
<accession>X1EKN2</accession>
<feature type="domain" description="Methyltransferase type 11" evidence="2">
    <location>
        <begin position="2"/>
        <end position="70"/>
    </location>
</feature>
<name>X1EKN2_9ZZZZ</name>
<organism evidence="3">
    <name type="scientific">marine sediment metagenome</name>
    <dbReference type="NCBI Taxonomy" id="412755"/>
    <lineage>
        <taxon>unclassified sequences</taxon>
        <taxon>metagenomes</taxon>
        <taxon>ecological metagenomes</taxon>
    </lineage>
</organism>
<proteinExistence type="predicted"/>
<evidence type="ECO:0000313" key="3">
    <source>
        <dbReference type="EMBL" id="GAH33137.1"/>
    </source>
</evidence>
<feature type="non-terminal residue" evidence="3">
    <location>
        <position position="1"/>
    </location>
</feature>
<reference evidence="3" key="1">
    <citation type="journal article" date="2014" name="Front. Microbiol.">
        <title>High frequency of phylogenetically diverse reductive dehalogenase-homologous genes in deep subseafloor sedimentary metagenomes.</title>
        <authorList>
            <person name="Kawai M."/>
            <person name="Futagami T."/>
            <person name="Toyoda A."/>
            <person name="Takaki Y."/>
            <person name="Nishi S."/>
            <person name="Hori S."/>
            <person name="Arai W."/>
            <person name="Tsubouchi T."/>
            <person name="Morono Y."/>
            <person name="Uchiyama I."/>
            <person name="Ito T."/>
            <person name="Fujiyama A."/>
            <person name="Inagaki F."/>
            <person name="Takami H."/>
        </authorList>
    </citation>
    <scope>NUCLEOTIDE SEQUENCE</scope>
    <source>
        <strain evidence="3">Expedition CK06-06</strain>
    </source>
</reference>
<dbReference type="SUPFAM" id="SSF53335">
    <property type="entry name" value="S-adenosyl-L-methionine-dependent methyltransferases"/>
    <property type="match status" value="1"/>
</dbReference>
<sequence length="218" mass="24864">VCADISTTALREARKRIGNHGLFVVSDIANLPFKEGTFEGEVSLHTIHHLPKKEHLRAYKELHRVLAPDCTAAVVNSWSESRMMELCDPLIRATNKLRGMVKRLIGTPAIITEPAYRTASDEPNTKKEQGKKPPKGTFTARHDVAWIRDEVGANMPVKIFVWRSVSVRFTRALIHPSFGGRYWLRLLFWLEDRFPLFFGENGQYPIIFVSKKKEAPVN</sequence>
<comment type="caution">
    <text evidence="3">The sequence shown here is derived from an EMBL/GenBank/DDBJ whole genome shotgun (WGS) entry which is preliminary data.</text>
</comment>
<dbReference type="Gene3D" id="3.40.50.150">
    <property type="entry name" value="Vaccinia Virus protein VP39"/>
    <property type="match status" value="1"/>
</dbReference>
<feature type="region of interest" description="Disordered" evidence="1">
    <location>
        <begin position="116"/>
        <end position="137"/>
    </location>
</feature>
<dbReference type="GO" id="GO:0008757">
    <property type="term" value="F:S-adenosylmethionine-dependent methyltransferase activity"/>
    <property type="evidence" value="ECO:0007669"/>
    <property type="project" value="InterPro"/>
</dbReference>
<evidence type="ECO:0000259" key="2">
    <source>
        <dbReference type="Pfam" id="PF08241"/>
    </source>
</evidence>
<dbReference type="AlphaFoldDB" id="X1EKN2"/>
<dbReference type="InterPro" id="IPR029063">
    <property type="entry name" value="SAM-dependent_MTases_sf"/>
</dbReference>